<dbReference type="Pfam" id="PF03140">
    <property type="entry name" value="DUF247"/>
    <property type="match status" value="1"/>
</dbReference>
<dbReference type="EMBL" id="JACBKZ010000007">
    <property type="protein sequence ID" value="KAF5944986.1"/>
    <property type="molecule type" value="Genomic_DNA"/>
</dbReference>
<reference evidence="2 3" key="2">
    <citation type="submission" date="2020-07" db="EMBL/GenBank/DDBJ databases">
        <title>Genome assembly of wild tea tree DASZ reveals pedigree and selection history of tea varieties.</title>
        <authorList>
            <person name="Zhang W."/>
        </authorList>
    </citation>
    <scope>NUCLEOTIDE SEQUENCE [LARGE SCALE GENOMIC DNA]</scope>
    <source>
        <strain evidence="3">cv. G240</strain>
        <tissue evidence="2">Leaf</tissue>
    </source>
</reference>
<organism evidence="2 3">
    <name type="scientific">Camellia sinensis</name>
    <name type="common">Tea plant</name>
    <name type="synonym">Thea sinensis</name>
    <dbReference type="NCBI Taxonomy" id="4442"/>
    <lineage>
        <taxon>Eukaryota</taxon>
        <taxon>Viridiplantae</taxon>
        <taxon>Streptophyta</taxon>
        <taxon>Embryophyta</taxon>
        <taxon>Tracheophyta</taxon>
        <taxon>Spermatophyta</taxon>
        <taxon>Magnoliopsida</taxon>
        <taxon>eudicotyledons</taxon>
        <taxon>Gunneridae</taxon>
        <taxon>Pentapetalae</taxon>
        <taxon>asterids</taxon>
        <taxon>Ericales</taxon>
        <taxon>Theaceae</taxon>
        <taxon>Camellia</taxon>
    </lineage>
</organism>
<keyword evidence="1" id="KW-0812">Transmembrane</keyword>
<dbReference type="AlphaFoldDB" id="A0A7J7GZT3"/>
<keyword evidence="1" id="KW-0472">Membrane</keyword>
<evidence type="ECO:0000256" key="1">
    <source>
        <dbReference type="SAM" id="Phobius"/>
    </source>
</evidence>
<name>A0A7J7GZT3_CAMSI</name>
<dbReference type="InterPro" id="IPR004158">
    <property type="entry name" value="DUF247_pln"/>
</dbReference>
<keyword evidence="3" id="KW-1185">Reference proteome</keyword>
<dbReference type="PANTHER" id="PTHR31170:SF25">
    <property type="entry name" value="BNAA09G04570D PROTEIN"/>
    <property type="match status" value="1"/>
</dbReference>
<evidence type="ECO:0000313" key="2">
    <source>
        <dbReference type="EMBL" id="KAF5944986.1"/>
    </source>
</evidence>
<sequence length="496" mass="56551">MASQCQKEIVADEDRTVSIEIKEGDERDISSLSSNEWLNFIIDARGESRSGSINSLKPKIQKVQPMLREVESNKKCYDPRVVSIGPYHHGKPELEAGERIKIPLARLYLKDSSKETVHELYKEVVNVAGEARKCYAEGLTDFTDESFARMMFLDGCFILQYIYGIVNAIPEVSEIIHHAPLVRRDLFLLENQLPFLVLQVLMCLKSKKHEGEKMITAFIKRIRGEPGERGGLMEKIENFFQKNVWRTQSHREMMQQRNSEDNPPIHFLELVRRQYIDSTTSSIGCHITGDWYSRRSARDFTSVGIQFKPSKTSQLTDIDFKSTCTSGTLQLPPIIVDDITKSILLNLAAYEACPDSITDVGVTSYICFMDSLIDQDEDVKVLRAKGILINFLGSDGHVADLFNEIATDLVPSPHAYVEVKKKIEKHHRSRMKIWVADWLHTYFRNPWTFIAVTAAILAITLSVFQTILAAIQTYLTAHPPKDIKGFSGLEMMKRRM</sequence>
<comment type="caution">
    <text evidence="2">The sequence shown here is derived from an EMBL/GenBank/DDBJ whole genome shotgun (WGS) entry which is preliminary data.</text>
</comment>
<evidence type="ECO:0000313" key="3">
    <source>
        <dbReference type="Proteomes" id="UP000593564"/>
    </source>
</evidence>
<dbReference type="Proteomes" id="UP000593564">
    <property type="component" value="Unassembled WGS sequence"/>
</dbReference>
<reference evidence="3" key="1">
    <citation type="journal article" date="2020" name="Nat. Commun.">
        <title>Genome assembly of wild tea tree DASZ reveals pedigree and selection history of tea varieties.</title>
        <authorList>
            <person name="Zhang W."/>
            <person name="Zhang Y."/>
            <person name="Qiu H."/>
            <person name="Guo Y."/>
            <person name="Wan H."/>
            <person name="Zhang X."/>
            <person name="Scossa F."/>
            <person name="Alseekh S."/>
            <person name="Zhang Q."/>
            <person name="Wang P."/>
            <person name="Xu L."/>
            <person name="Schmidt M.H."/>
            <person name="Jia X."/>
            <person name="Li D."/>
            <person name="Zhu A."/>
            <person name="Guo F."/>
            <person name="Chen W."/>
            <person name="Ni D."/>
            <person name="Usadel B."/>
            <person name="Fernie A.R."/>
            <person name="Wen W."/>
        </authorList>
    </citation>
    <scope>NUCLEOTIDE SEQUENCE [LARGE SCALE GENOMIC DNA]</scope>
    <source>
        <strain evidence="3">cv. G240</strain>
    </source>
</reference>
<feature type="transmembrane region" description="Helical" evidence="1">
    <location>
        <begin position="447"/>
        <end position="471"/>
    </location>
</feature>
<proteinExistence type="predicted"/>
<protein>
    <submittedName>
        <fullName evidence="2">Uncharacterized protein</fullName>
    </submittedName>
</protein>
<dbReference type="PANTHER" id="PTHR31170">
    <property type="entry name" value="BNAC04G53230D PROTEIN"/>
    <property type="match status" value="1"/>
</dbReference>
<keyword evidence="1" id="KW-1133">Transmembrane helix</keyword>
<gene>
    <name evidence="2" type="ORF">HYC85_015214</name>
</gene>
<accession>A0A7J7GZT3</accession>